<dbReference type="InterPro" id="IPR016035">
    <property type="entry name" value="Acyl_Trfase/lysoPLipase"/>
</dbReference>
<dbReference type="Proteomes" id="UP000500938">
    <property type="component" value="Chromosome"/>
</dbReference>
<evidence type="ECO:0000256" key="1">
    <source>
        <dbReference type="ARBA" id="ARBA00022801"/>
    </source>
</evidence>
<keyword evidence="7" id="KW-1185">Reference proteome</keyword>
<dbReference type="PROSITE" id="PS51635">
    <property type="entry name" value="PNPLA"/>
    <property type="match status" value="1"/>
</dbReference>
<dbReference type="EMBL" id="CP053085">
    <property type="protein sequence ID" value="QJR36113.1"/>
    <property type="molecule type" value="Genomic_DNA"/>
</dbReference>
<organism evidence="6 7">
    <name type="scientific">Gemmatimonas groenlandica</name>
    <dbReference type="NCBI Taxonomy" id="2732249"/>
    <lineage>
        <taxon>Bacteria</taxon>
        <taxon>Pseudomonadati</taxon>
        <taxon>Gemmatimonadota</taxon>
        <taxon>Gemmatimonadia</taxon>
        <taxon>Gemmatimonadales</taxon>
        <taxon>Gemmatimonadaceae</taxon>
        <taxon>Gemmatimonas</taxon>
    </lineage>
</organism>
<proteinExistence type="predicted"/>
<dbReference type="PANTHER" id="PTHR14226">
    <property type="entry name" value="NEUROPATHY TARGET ESTERASE/SWISS CHEESE D.MELANOGASTER"/>
    <property type="match status" value="1"/>
</dbReference>
<evidence type="ECO:0000259" key="5">
    <source>
        <dbReference type="PROSITE" id="PS51635"/>
    </source>
</evidence>
<dbReference type="InterPro" id="IPR002641">
    <property type="entry name" value="PNPLA_dom"/>
</dbReference>
<keyword evidence="1 4" id="KW-0378">Hydrolase</keyword>
<name>A0A6M4IN33_9BACT</name>
<dbReference type="GO" id="GO:0016042">
    <property type="term" value="P:lipid catabolic process"/>
    <property type="evidence" value="ECO:0007669"/>
    <property type="project" value="UniProtKB-UniRule"/>
</dbReference>
<evidence type="ECO:0000256" key="3">
    <source>
        <dbReference type="ARBA" id="ARBA00023098"/>
    </source>
</evidence>
<dbReference type="SUPFAM" id="SSF52151">
    <property type="entry name" value="FabD/lysophospholipase-like"/>
    <property type="match status" value="1"/>
</dbReference>
<dbReference type="Gene3D" id="3.40.1090.10">
    <property type="entry name" value="Cytosolic phospholipase A2 catalytic domain"/>
    <property type="match status" value="2"/>
</dbReference>
<evidence type="ECO:0000256" key="4">
    <source>
        <dbReference type="PROSITE-ProRule" id="PRU01161"/>
    </source>
</evidence>
<reference evidence="6 7" key="1">
    <citation type="submission" date="2020-05" db="EMBL/GenBank/DDBJ databases">
        <title>Complete genome sequence of Gemmatimonas greenlandica TET16.</title>
        <authorList>
            <person name="Zeng Y."/>
        </authorList>
    </citation>
    <scope>NUCLEOTIDE SEQUENCE [LARGE SCALE GENOMIC DNA]</scope>
    <source>
        <strain evidence="6 7">TET16</strain>
    </source>
</reference>
<feature type="domain" description="PNPLA" evidence="5">
    <location>
        <begin position="8"/>
        <end position="182"/>
    </location>
</feature>
<dbReference type="AlphaFoldDB" id="A0A6M4IN33"/>
<dbReference type="InterPro" id="IPR050301">
    <property type="entry name" value="NTE"/>
</dbReference>
<dbReference type="Pfam" id="PF01734">
    <property type="entry name" value="Patatin"/>
    <property type="match status" value="1"/>
</dbReference>
<keyword evidence="2 4" id="KW-0442">Lipid degradation</keyword>
<dbReference type="GO" id="GO:0016787">
    <property type="term" value="F:hydrolase activity"/>
    <property type="evidence" value="ECO:0007669"/>
    <property type="project" value="UniProtKB-UniRule"/>
</dbReference>
<keyword evidence="3 4" id="KW-0443">Lipid metabolism</keyword>
<feature type="short sequence motif" description="GXSXG" evidence="4">
    <location>
        <begin position="39"/>
        <end position="43"/>
    </location>
</feature>
<comment type="caution">
    <text evidence="4">Lacks conserved residue(s) required for the propagation of feature annotation.</text>
</comment>
<sequence>MTGTGIALVIGSGGVKCAAAIGLQRCLARESIDIDLVVGCSGGSIYAAAIALGKNAEDAAAMSTALWTRDVTAQPDRAALMRMLFPKLLGFTERFGLKKDHLVWERLTTAFGDLTFADCKIPLFITATDFRTGEQVTISEGRIADAVRASIAIPFAFAPWEVNGRLCIDGFLSDPLPVGVAIREGAHVIIAMGFESPYQERVTSGGRFAFQLSSIMTNNLLKASFAFHGLAHHSEVIAVIPQFSQRIRLFDTGKIPLLVDEGDAAMREQLPYLRRLLAAVPT</sequence>
<dbReference type="PANTHER" id="PTHR14226:SF29">
    <property type="entry name" value="NEUROPATHY TARGET ESTERASE SWS"/>
    <property type="match status" value="1"/>
</dbReference>
<evidence type="ECO:0000256" key="2">
    <source>
        <dbReference type="ARBA" id="ARBA00022963"/>
    </source>
</evidence>
<protein>
    <recommendedName>
        <fullName evidence="5">PNPLA domain-containing protein</fullName>
    </recommendedName>
</protein>
<dbReference type="KEGG" id="ggr:HKW67_11655"/>
<feature type="active site" description="Proton acceptor" evidence="4">
    <location>
        <position position="169"/>
    </location>
</feature>
<gene>
    <name evidence="6" type="ORF">HKW67_11655</name>
</gene>
<evidence type="ECO:0000313" key="6">
    <source>
        <dbReference type="EMBL" id="QJR36113.1"/>
    </source>
</evidence>
<evidence type="ECO:0000313" key="7">
    <source>
        <dbReference type="Proteomes" id="UP000500938"/>
    </source>
</evidence>
<accession>A0A6M4IN33</accession>
<feature type="active site" description="Nucleophile" evidence="4">
    <location>
        <position position="41"/>
    </location>
</feature>
<dbReference type="RefSeq" id="WP_171225546.1">
    <property type="nucleotide sequence ID" value="NZ_CP053085.1"/>
</dbReference>